<dbReference type="Gene3D" id="3.40.50.1820">
    <property type="entry name" value="alpha/beta hydrolase"/>
    <property type="match status" value="1"/>
</dbReference>
<evidence type="ECO:0000313" key="4">
    <source>
        <dbReference type="EMBL" id="KAJ3251856.1"/>
    </source>
</evidence>
<evidence type="ECO:0000313" key="5">
    <source>
        <dbReference type="Proteomes" id="UP001210925"/>
    </source>
</evidence>
<comment type="caution">
    <text evidence="4">The sequence shown here is derived from an EMBL/GenBank/DDBJ whole genome shotgun (WGS) entry which is preliminary data.</text>
</comment>
<dbReference type="PANTHER" id="PTHR43329">
    <property type="entry name" value="EPOXIDE HYDROLASE"/>
    <property type="match status" value="1"/>
</dbReference>
<accession>A0AAD5U9Q7</accession>
<dbReference type="PRINTS" id="PR00412">
    <property type="entry name" value="EPOXHYDRLASE"/>
</dbReference>
<dbReference type="GO" id="GO:0016787">
    <property type="term" value="F:hydrolase activity"/>
    <property type="evidence" value="ECO:0007669"/>
    <property type="project" value="UniProtKB-KW"/>
</dbReference>
<evidence type="ECO:0000256" key="1">
    <source>
        <dbReference type="ARBA" id="ARBA00022801"/>
    </source>
</evidence>
<gene>
    <name evidence="4" type="ORF">HK103_002033</name>
</gene>
<sequence>MDSFNHCYLTIRGLRYHYVDQGKGPFVLLCHGFPDLWYGWRHQIKHLSKQYRVIVPDMVGYGETDQPNSLQEGLDRYTFKSVAGTKGLNFDDLVYLMEAVGAKKFYLVGHDWGGAVAWRLAQYYPDHIISMISLCTPYNPVNKSFIPIDDVVKMLPNFLYQKHLADLKTDKLLDDNVEEFFNWMFGAPNKFAIAKSIFGDVPDSTMAFVPDMSYHKRVYAEKGFHGPLNWYRTRRANWEKEQEGLGPVKSKCLFVIAENDPYLVPAMAKKMKKHVPHCAITSVKAGHWVMIEVPDQISEIITSFFASSKL</sequence>
<reference evidence="4" key="1">
    <citation type="submission" date="2020-05" db="EMBL/GenBank/DDBJ databases">
        <title>Phylogenomic resolution of chytrid fungi.</title>
        <authorList>
            <person name="Stajich J.E."/>
            <person name="Amses K."/>
            <person name="Simmons R."/>
            <person name="Seto K."/>
            <person name="Myers J."/>
            <person name="Bonds A."/>
            <person name="Quandt C.A."/>
            <person name="Barry K."/>
            <person name="Liu P."/>
            <person name="Grigoriev I."/>
            <person name="Longcore J.E."/>
            <person name="James T.Y."/>
        </authorList>
    </citation>
    <scope>NUCLEOTIDE SEQUENCE</scope>
    <source>
        <strain evidence="4">PLAUS21</strain>
    </source>
</reference>
<protein>
    <recommendedName>
        <fullName evidence="3">AB hydrolase-1 domain-containing protein</fullName>
    </recommendedName>
</protein>
<dbReference type="Pfam" id="PF00561">
    <property type="entry name" value="Abhydrolase_1"/>
    <property type="match status" value="1"/>
</dbReference>
<dbReference type="InterPro" id="IPR000073">
    <property type="entry name" value="AB_hydrolase_1"/>
</dbReference>
<dbReference type="AlphaFoldDB" id="A0AAD5U9Q7"/>
<keyword evidence="5" id="KW-1185">Reference proteome</keyword>
<organism evidence="4 5">
    <name type="scientific">Boothiomyces macroporosus</name>
    <dbReference type="NCBI Taxonomy" id="261099"/>
    <lineage>
        <taxon>Eukaryota</taxon>
        <taxon>Fungi</taxon>
        <taxon>Fungi incertae sedis</taxon>
        <taxon>Chytridiomycota</taxon>
        <taxon>Chytridiomycota incertae sedis</taxon>
        <taxon>Chytridiomycetes</taxon>
        <taxon>Rhizophydiales</taxon>
        <taxon>Terramycetaceae</taxon>
        <taxon>Boothiomyces</taxon>
    </lineage>
</organism>
<feature type="domain" description="AB hydrolase-1" evidence="3">
    <location>
        <begin position="25"/>
        <end position="292"/>
    </location>
</feature>
<evidence type="ECO:0000259" key="3">
    <source>
        <dbReference type="Pfam" id="PF00561"/>
    </source>
</evidence>
<comment type="similarity">
    <text evidence="2">Belongs to the AB hydrolase superfamily. Epoxide hydrolase family.</text>
</comment>
<proteinExistence type="inferred from homology"/>
<dbReference type="InterPro" id="IPR000639">
    <property type="entry name" value="Epox_hydrolase-like"/>
</dbReference>
<dbReference type="SUPFAM" id="SSF53474">
    <property type="entry name" value="alpha/beta-Hydrolases"/>
    <property type="match status" value="1"/>
</dbReference>
<evidence type="ECO:0000256" key="2">
    <source>
        <dbReference type="ARBA" id="ARBA00038334"/>
    </source>
</evidence>
<dbReference type="Proteomes" id="UP001210925">
    <property type="component" value="Unassembled WGS sequence"/>
</dbReference>
<dbReference type="InterPro" id="IPR029058">
    <property type="entry name" value="AB_hydrolase_fold"/>
</dbReference>
<keyword evidence="1" id="KW-0378">Hydrolase</keyword>
<dbReference type="EMBL" id="JADGKB010000164">
    <property type="protein sequence ID" value="KAJ3251856.1"/>
    <property type="molecule type" value="Genomic_DNA"/>
</dbReference>
<name>A0AAD5U9Q7_9FUNG</name>